<dbReference type="AlphaFoldDB" id="B9T2Q4"/>
<dbReference type="FunFam" id="1.20.1050.10:FF:000012">
    <property type="entry name" value="Tau class glutathione S-transferase"/>
    <property type="match status" value="1"/>
</dbReference>
<dbReference type="PROSITE" id="PS50405">
    <property type="entry name" value="GST_CTER"/>
    <property type="match status" value="1"/>
</dbReference>
<dbReference type="SFLD" id="SFLDG01152">
    <property type="entry name" value="Main.3:_Omega-_and_Tau-like"/>
    <property type="match status" value="1"/>
</dbReference>
<dbReference type="InParanoid" id="B9T2Q4"/>
<evidence type="ECO:0000256" key="3">
    <source>
        <dbReference type="ARBA" id="ARBA00047960"/>
    </source>
</evidence>
<dbReference type="GO" id="GO:0005737">
    <property type="term" value="C:cytoplasm"/>
    <property type="evidence" value="ECO:0000318"/>
    <property type="project" value="GO_Central"/>
</dbReference>
<evidence type="ECO:0000313" key="7">
    <source>
        <dbReference type="EMBL" id="EEF29857.1"/>
    </source>
</evidence>
<feature type="domain" description="GST C-terminal" evidence="6">
    <location>
        <begin position="88"/>
        <end position="211"/>
    </location>
</feature>
<dbReference type="OrthoDB" id="4951845at2759"/>
<dbReference type="SUPFAM" id="SSF47616">
    <property type="entry name" value="GST C-terminal domain-like"/>
    <property type="match status" value="1"/>
</dbReference>
<dbReference type="KEGG" id="rcu:8275729"/>
<accession>B9T2Q4</accession>
<reference evidence="8" key="1">
    <citation type="journal article" date="2010" name="Nat. Biotechnol.">
        <title>Draft genome sequence of the oilseed species Ricinus communis.</title>
        <authorList>
            <person name="Chan A.P."/>
            <person name="Crabtree J."/>
            <person name="Zhao Q."/>
            <person name="Lorenzi H."/>
            <person name="Orvis J."/>
            <person name="Puiu D."/>
            <person name="Melake-Berhan A."/>
            <person name="Jones K.M."/>
            <person name="Redman J."/>
            <person name="Chen G."/>
            <person name="Cahoon E.B."/>
            <person name="Gedil M."/>
            <person name="Stanke M."/>
            <person name="Haas B.J."/>
            <person name="Wortman J.R."/>
            <person name="Fraser-Liggett C.M."/>
            <person name="Ravel J."/>
            <person name="Rabinowicz P.D."/>
        </authorList>
    </citation>
    <scope>NUCLEOTIDE SEQUENCE [LARGE SCALE GENOMIC DNA]</scope>
    <source>
        <strain evidence="8">cv. Hale</strain>
    </source>
</reference>
<evidence type="ECO:0000256" key="1">
    <source>
        <dbReference type="ARBA" id="ARBA00012452"/>
    </source>
</evidence>
<evidence type="ECO:0000256" key="4">
    <source>
        <dbReference type="RuleBase" id="RU003494"/>
    </source>
</evidence>
<organism evidence="7 8">
    <name type="scientific">Ricinus communis</name>
    <name type="common">Castor bean</name>
    <dbReference type="NCBI Taxonomy" id="3988"/>
    <lineage>
        <taxon>Eukaryota</taxon>
        <taxon>Viridiplantae</taxon>
        <taxon>Streptophyta</taxon>
        <taxon>Embryophyta</taxon>
        <taxon>Tracheophyta</taxon>
        <taxon>Spermatophyta</taxon>
        <taxon>Magnoliopsida</taxon>
        <taxon>eudicotyledons</taxon>
        <taxon>Gunneridae</taxon>
        <taxon>Pentapetalae</taxon>
        <taxon>rosids</taxon>
        <taxon>fabids</taxon>
        <taxon>Malpighiales</taxon>
        <taxon>Euphorbiaceae</taxon>
        <taxon>Acalyphoideae</taxon>
        <taxon>Acalypheae</taxon>
        <taxon>Ricinus</taxon>
    </lineage>
</organism>
<dbReference type="SFLD" id="SFLDG00358">
    <property type="entry name" value="Main_(cytGST)"/>
    <property type="match status" value="1"/>
</dbReference>
<dbReference type="InterPro" id="IPR010987">
    <property type="entry name" value="Glutathione-S-Trfase_C-like"/>
</dbReference>
<gene>
    <name evidence="7" type="ORF">RCOM_0243910</name>
</gene>
<dbReference type="STRING" id="3988.B9T2Q4"/>
<dbReference type="FunFam" id="3.40.30.10:FF:000014">
    <property type="entry name" value="Tau class glutathione S-transferase"/>
    <property type="match status" value="1"/>
</dbReference>
<dbReference type="PANTHER" id="PTHR11260">
    <property type="entry name" value="GLUTATHIONE S-TRANSFERASE, GST, SUPERFAMILY, GST DOMAIN CONTAINING"/>
    <property type="match status" value="1"/>
</dbReference>
<evidence type="ECO:0000313" key="8">
    <source>
        <dbReference type="Proteomes" id="UP000008311"/>
    </source>
</evidence>
<dbReference type="Gene3D" id="3.40.30.10">
    <property type="entry name" value="Glutaredoxin"/>
    <property type="match status" value="1"/>
</dbReference>
<dbReference type="PANTHER" id="PTHR11260:SF614">
    <property type="entry name" value="GLUTATHIONE S-TRANSFERASE"/>
    <property type="match status" value="1"/>
</dbReference>
<comment type="similarity">
    <text evidence="4">Belongs to the GST superfamily.</text>
</comment>
<evidence type="ECO:0000259" key="6">
    <source>
        <dbReference type="PROSITE" id="PS50405"/>
    </source>
</evidence>
<dbReference type="Proteomes" id="UP000008311">
    <property type="component" value="Unassembled WGS sequence"/>
</dbReference>
<dbReference type="InterPro" id="IPR004045">
    <property type="entry name" value="Glutathione_S-Trfase_N"/>
</dbReference>
<dbReference type="InterPro" id="IPR045073">
    <property type="entry name" value="Omega/Tau-like"/>
</dbReference>
<keyword evidence="7" id="KW-0456">Lyase</keyword>
<dbReference type="EC" id="2.5.1.18" evidence="1"/>
<dbReference type="Pfam" id="PF00043">
    <property type="entry name" value="GST_C"/>
    <property type="match status" value="1"/>
</dbReference>
<keyword evidence="8" id="KW-1185">Reference proteome</keyword>
<dbReference type="CDD" id="cd03185">
    <property type="entry name" value="GST_C_Tau"/>
    <property type="match status" value="1"/>
</dbReference>
<keyword evidence="2" id="KW-0808">Transferase</keyword>
<dbReference type="Pfam" id="PF02798">
    <property type="entry name" value="GST_N"/>
    <property type="match status" value="1"/>
</dbReference>
<dbReference type="InterPro" id="IPR036249">
    <property type="entry name" value="Thioredoxin-like_sf"/>
</dbReference>
<dbReference type="EMBL" id="EQ974389">
    <property type="protein sequence ID" value="EEF29857.1"/>
    <property type="molecule type" value="Genomic_DNA"/>
</dbReference>
<dbReference type="InterPro" id="IPR045074">
    <property type="entry name" value="GST_C_Tau"/>
</dbReference>
<dbReference type="CDD" id="cd03058">
    <property type="entry name" value="GST_N_Tau"/>
    <property type="match status" value="1"/>
</dbReference>
<comment type="catalytic activity">
    <reaction evidence="3">
        <text>RX + glutathione = an S-substituted glutathione + a halide anion + H(+)</text>
        <dbReference type="Rhea" id="RHEA:16437"/>
        <dbReference type="ChEBI" id="CHEBI:15378"/>
        <dbReference type="ChEBI" id="CHEBI:16042"/>
        <dbReference type="ChEBI" id="CHEBI:17792"/>
        <dbReference type="ChEBI" id="CHEBI:57925"/>
        <dbReference type="ChEBI" id="CHEBI:90779"/>
        <dbReference type="EC" id="2.5.1.18"/>
    </reaction>
</comment>
<dbReference type="InterPro" id="IPR004046">
    <property type="entry name" value="GST_C"/>
</dbReference>
<dbReference type="eggNOG" id="KOG0406">
    <property type="taxonomic scope" value="Eukaryota"/>
</dbReference>
<dbReference type="SUPFAM" id="SSF52833">
    <property type="entry name" value="Thioredoxin-like"/>
    <property type="match status" value="1"/>
</dbReference>
<dbReference type="GO" id="GO:0004364">
    <property type="term" value="F:glutathione transferase activity"/>
    <property type="evidence" value="ECO:0000318"/>
    <property type="project" value="GO_Central"/>
</dbReference>
<dbReference type="Gene3D" id="1.20.1050.10">
    <property type="match status" value="1"/>
</dbReference>
<evidence type="ECO:0000259" key="5">
    <source>
        <dbReference type="PROSITE" id="PS50404"/>
    </source>
</evidence>
<name>B9T2Q4_RICCO</name>
<evidence type="ECO:0000256" key="2">
    <source>
        <dbReference type="ARBA" id="ARBA00022679"/>
    </source>
</evidence>
<dbReference type="InterPro" id="IPR040079">
    <property type="entry name" value="Glutathione_S-Trfase"/>
</dbReference>
<dbReference type="PROSITE" id="PS50404">
    <property type="entry name" value="GST_NTER"/>
    <property type="match status" value="1"/>
</dbReference>
<dbReference type="InterPro" id="IPR036282">
    <property type="entry name" value="Glutathione-S-Trfase_C_sf"/>
</dbReference>
<proteinExistence type="inferred from homology"/>
<feature type="domain" description="GST N-terminal" evidence="5">
    <location>
        <begin position="4"/>
        <end position="83"/>
    </location>
</feature>
<sequence length="227" mass="26192">MNMGEVKLIGSETSVFCTRIEWALKLKGVDYENLKEDLMNKSPILLKYNPVHKKVPVLVHGENPVAESLVILEYIDETWKHNPLLPQDPYERAMARFWAKFADEKCLYGMFDACWQEGEQKENAIASAMESLAFLEEQIKGKKFFNGEKIGYLDIVIGWIPHWLNVMEEVGAMKLVDSEKFPSLSEWVQSFNEVPLIQECLPPRDQIVDYFTRSVAYIRSSAIPNKK</sequence>
<protein>
    <recommendedName>
        <fullName evidence="1">glutathione transferase</fullName>
        <ecNumber evidence="1">2.5.1.18</ecNumber>
    </recommendedName>
</protein>
<dbReference type="SFLD" id="SFLDS00019">
    <property type="entry name" value="Glutathione_Transferase_(cytos"/>
    <property type="match status" value="1"/>
</dbReference>
<dbReference type="GO" id="GO:0006749">
    <property type="term" value="P:glutathione metabolic process"/>
    <property type="evidence" value="ECO:0000318"/>
    <property type="project" value="GO_Central"/>
</dbReference>
<dbReference type="GO" id="GO:0016829">
    <property type="term" value="F:lyase activity"/>
    <property type="evidence" value="ECO:0007669"/>
    <property type="project" value="UniProtKB-KW"/>
</dbReference>